<name>U4L608_PYROM</name>
<gene>
    <name evidence="2" type="ORF">PCON_11835</name>
</gene>
<dbReference type="EMBL" id="HF935685">
    <property type="protein sequence ID" value="CCX12241.1"/>
    <property type="molecule type" value="Genomic_DNA"/>
</dbReference>
<proteinExistence type="predicted"/>
<evidence type="ECO:0000256" key="1">
    <source>
        <dbReference type="SAM" id="MobiDB-lite"/>
    </source>
</evidence>
<reference evidence="2 3" key="1">
    <citation type="journal article" date="2013" name="PLoS Genet.">
        <title>The genome and development-dependent transcriptomes of Pyronema confluens: a window into fungal evolution.</title>
        <authorList>
            <person name="Traeger S."/>
            <person name="Altegoer F."/>
            <person name="Freitag M."/>
            <person name="Gabaldon T."/>
            <person name="Kempken F."/>
            <person name="Kumar A."/>
            <person name="Marcet-Houben M."/>
            <person name="Poggeler S."/>
            <person name="Stajich J.E."/>
            <person name="Nowrousian M."/>
        </authorList>
    </citation>
    <scope>NUCLEOTIDE SEQUENCE [LARGE SCALE GENOMIC DNA]</scope>
    <source>
        <strain evidence="3">CBS 100304</strain>
        <tissue evidence="2">Vegetative mycelium</tissue>
    </source>
</reference>
<feature type="region of interest" description="Disordered" evidence="1">
    <location>
        <begin position="33"/>
        <end position="63"/>
    </location>
</feature>
<dbReference type="AlphaFoldDB" id="U4L608"/>
<evidence type="ECO:0000313" key="2">
    <source>
        <dbReference type="EMBL" id="CCX12241.1"/>
    </source>
</evidence>
<protein>
    <submittedName>
        <fullName evidence="2">Uncharacterized protein</fullName>
    </submittedName>
</protein>
<organism evidence="2 3">
    <name type="scientific">Pyronema omphalodes (strain CBS 100304)</name>
    <name type="common">Pyronema confluens</name>
    <dbReference type="NCBI Taxonomy" id="1076935"/>
    <lineage>
        <taxon>Eukaryota</taxon>
        <taxon>Fungi</taxon>
        <taxon>Dikarya</taxon>
        <taxon>Ascomycota</taxon>
        <taxon>Pezizomycotina</taxon>
        <taxon>Pezizomycetes</taxon>
        <taxon>Pezizales</taxon>
        <taxon>Pyronemataceae</taxon>
        <taxon>Pyronema</taxon>
    </lineage>
</organism>
<accession>U4L608</accession>
<sequence>MRYVCIYSARQRARNFQHNIPRGTSTQNAQHLTLTTIPGSPGSPMSSHSKNRGCCQLSKSPHY</sequence>
<feature type="compositionally biased region" description="Low complexity" evidence="1">
    <location>
        <begin position="38"/>
        <end position="48"/>
    </location>
</feature>
<evidence type="ECO:0000313" key="3">
    <source>
        <dbReference type="Proteomes" id="UP000018144"/>
    </source>
</evidence>
<dbReference type="Proteomes" id="UP000018144">
    <property type="component" value="Unassembled WGS sequence"/>
</dbReference>
<keyword evidence="3" id="KW-1185">Reference proteome</keyword>